<evidence type="ECO:0000313" key="2">
    <source>
        <dbReference type="EMBL" id="GER00915.1"/>
    </source>
</evidence>
<organism evidence="2 3">
    <name type="scientific">Iodidimonas gelatinilytica</name>
    <dbReference type="NCBI Taxonomy" id="1236966"/>
    <lineage>
        <taxon>Bacteria</taxon>
        <taxon>Pseudomonadati</taxon>
        <taxon>Pseudomonadota</taxon>
        <taxon>Alphaproteobacteria</taxon>
        <taxon>Iodidimonadales</taxon>
        <taxon>Iodidimonadaceae</taxon>
        <taxon>Iodidimonas</taxon>
    </lineage>
</organism>
<protein>
    <submittedName>
        <fullName evidence="2">Uncharacterized protein</fullName>
    </submittedName>
</protein>
<dbReference type="AlphaFoldDB" id="A0A5A7MZP5"/>
<sequence>MADIPVFPAFNYPNPPQPSAGNIFSKQNDKDSSDGSDSFSLVWLVGVRACA</sequence>
<dbReference type="Proteomes" id="UP000325187">
    <property type="component" value="Unassembled WGS sequence"/>
</dbReference>
<evidence type="ECO:0000256" key="1">
    <source>
        <dbReference type="SAM" id="MobiDB-lite"/>
    </source>
</evidence>
<comment type="caution">
    <text evidence="2">The sequence shown here is derived from an EMBL/GenBank/DDBJ whole genome shotgun (WGS) entry which is preliminary data.</text>
</comment>
<accession>A0A5A7MZP5</accession>
<evidence type="ECO:0000313" key="3">
    <source>
        <dbReference type="Proteomes" id="UP000325187"/>
    </source>
</evidence>
<keyword evidence="3" id="KW-1185">Reference proteome</keyword>
<dbReference type="EMBL" id="BKCM01000007">
    <property type="protein sequence ID" value="GER00915.1"/>
    <property type="molecule type" value="Genomic_DNA"/>
</dbReference>
<proteinExistence type="predicted"/>
<gene>
    <name evidence="2" type="ORF">JCM17845_15380</name>
</gene>
<reference evidence="2 3" key="1">
    <citation type="submission" date="2019-09" db="EMBL/GenBank/DDBJ databases">
        <title>NBRP : Genome information of microbial organism related human and environment.</title>
        <authorList>
            <person name="Hattori M."/>
            <person name="Oshima K."/>
            <person name="Inaba H."/>
            <person name="Suda W."/>
            <person name="Sakamoto M."/>
            <person name="Iino T."/>
            <person name="Kitahara M."/>
            <person name="Oshida Y."/>
            <person name="Iida T."/>
            <person name="Kudo T."/>
            <person name="Itoh T."/>
            <person name="Ohkuma M."/>
        </authorList>
    </citation>
    <scope>NUCLEOTIDE SEQUENCE [LARGE SCALE GENOMIC DNA]</scope>
    <source>
        <strain evidence="2 3">Mie-1</strain>
    </source>
</reference>
<name>A0A5A7MZP5_9PROT</name>
<feature type="region of interest" description="Disordered" evidence="1">
    <location>
        <begin position="1"/>
        <end position="37"/>
    </location>
</feature>